<keyword evidence="5 6" id="KW-0456">Lyase</keyword>
<dbReference type="PRINTS" id="PR00149">
    <property type="entry name" value="FUMRATELYASE"/>
</dbReference>
<dbReference type="InterPro" id="IPR009049">
    <property type="entry name" value="Argininosuccinate_lyase"/>
</dbReference>
<evidence type="ECO:0000256" key="6">
    <source>
        <dbReference type="HAMAP-Rule" id="MF_00006"/>
    </source>
</evidence>
<dbReference type="PROSITE" id="PS00163">
    <property type="entry name" value="FUMARATE_LYASES"/>
    <property type="match status" value="1"/>
</dbReference>
<evidence type="ECO:0000313" key="10">
    <source>
        <dbReference type="Proteomes" id="UP001595828"/>
    </source>
</evidence>
<evidence type="ECO:0000259" key="8">
    <source>
        <dbReference type="Pfam" id="PF14698"/>
    </source>
</evidence>
<dbReference type="PRINTS" id="PR00145">
    <property type="entry name" value="ARGSUCLYASE"/>
</dbReference>
<dbReference type="GO" id="GO:0004056">
    <property type="term" value="F:argininosuccinate lyase activity"/>
    <property type="evidence" value="ECO:0007669"/>
    <property type="project" value="UniProtKB-EC"/>
</dbReference>
<accession>A0ABV8RMB2</accession>
<reference evidence="10" key="1">
    <citation type="journal article" date="2019" name="Int. J. Syst. Evol. Microbiol.">
        <title>The Global Catalogue of Microorganisms (GCM) 10K type strain sequencing project: providing services to taxonomists for standard genome sequencing and annotation.</title>
        <authorList>
            <consortium name="The Broad Institute Genomics Platform"/>
            <consortium name="The Broad Institute Genome Sequencing Center for Infectious Disease"/>
            <person name="Wu L."/>
            <person name="Ma J."/>
        </authorList>
    </citation>
    <scope>NUCLEOTIDE SEQUENCE [LARGE SCALE GENOMIC DNA]</scope>
    <source>
        <strain evidence="10">CGMCC 1.12989</strain>
    </source>
</reference>
<dbReference type="RefSeq" id="WP_379538167.1">
    <property type="nucleotide sequence ID" value="NZ_JBHSDR010000003.1"/>
</dbReference>
<keyword evidence="6" id="KW-0028">Amino-acid biosynthesis</keyword>
<comment type="subcellular location">
    <subcellularLocation>
        <location evidence="6">Cytoplasm</location>
    </subcellularLocation>
</comment>
<dbReference type="Gene3D" id="1.10.275.10">
    <property type="entry name" value="Fumarase/aspartase (N-terminal domain)"/>
    <property type="match status" value="1"/>
</dbReference>
<evidence type="ECO:0000256" key="1">
    <source>
        <dbReference type="ARBA" id="ARBA00000985"/>
    </source>
</evidence>
<dbReference type="Gene3D" id="1.10.40.30">
    <property type="entry name" value="Fumarase/aspartase (C-terminal domain)"/>
    <property type="match status" value="1"/>
</dbReference>
<dbReference type="HAMAP" id="MF_00006">
    <property type="entry name" value="Arg_succ_lyase"/>
    <property type="match status" value="1"/>
</dbReference>
<name>A0ABV8RMB2_9SPHN</name>
<protein>
    <recommendedName>
        <fullName evidence="3 6">Argininosuccinate lyase</fullName>
        <shortName evidence="6">ASAL</shortName>
        <ecNumber evidence="3 6">4.3.2.1</ecNumber>
    </recommendedName>
    <alternativeName>
        <fullName evidence="6">Arginosuccinase</fullName>
    </alternativeName>
</protein>
<dbReference type="CDD" id="cd01359">
    <property type="entry name" value="Argininosuccinate_lyase"/>
    <property type="match status" value="1"/>
</dbReference>
<dbReference type="InterPro" id="IPR008948">
    <property type="entry name" value="L-Aspartase-like"/>
</dbReference>
<dbReference type="PANTHER" id="PTHR43814:SF1">
    <property type="entry name" value="ARGININOSUCCINATE LYASE"/>
    <property type="match status" value="1"/>
</dbReference>
<keyword evidence="10" id="KW-1185">Reference proteome</keyword>
<evidence type="ECO:0000313" key="9">
    <source>
        <dbReference type="EMBL" id="MFC4294384.1"/>
    </source>
</evidence>
<evidence type="ECO:0000256" key="2">
    <source>
        <dbReference type="ARBA" id="ARBA00004941"/>
    </source>
</evidence>
<proteinExistence type="inferred from homology"/>
<evidence type="ECO:0000256" key="4">
    <source>
        <dbReference type="ARBA" id="ARBA00022571"/>
    </source>
</evidence>
<dbReference type="InterPro" id="IPR029419">
    <property type="entry name" value="Arg_succ_lyase_C"/>
</dbReference>
<comment type="pathway">
    <text evidence="2 6">Amino-acid biosynthesis; L-arginine biosynthesis; L-arginine from L-ornithine and carbamoyl phosphate: step 3/3.</text>
</comment>
<dbReference type="Proteomes" id="UP001595828">
    <property type="component" value="Unassembled WGS sequence"/>
</dbReference>
<dbReference type="EMBL" id="JBHSDR010000003">
    <property type="protein sequence ID" value="MFC4294384.1"/>
    <property type="molecule type" value="Genomic_DNA"/>
</dbReference>
<sequence length="461" mass="49222">MWGGRFAAGPSAIMREINASIPFDKALWRQDIAASKAHVAMLGAQGIVSAEDAAEIASGLDSVADEYERDGVPEDWDLEDIHMTTESRLAALIGPVAGRLHTARSRNDQVATDFRLWVRDAMDQADAGLAAFQRALVDRAEEHAASIMPGFTHLQTAQPVTLGHHLMAYYEMAARDRSRFADARDRANQCPLGSAALAGTGFPIDRHATAAALGFDGPTANSLDAVSDRDFALDYLMAAAQCALHLSRLAEEFVLWASQPFGFVSLPDSFSTGSSIMPQKRNPDAAELVRGHSGRIIGCATALMVTMKGLPLAYSKDMQDDKPPVFEAASLLALSLAAMTGMVAETTFRAERMRAAAENGYATATDLADWLVRVRGIPFREAHHITGAAVKLAEQRGVALDALGLDDLQAIDTRIDDGVFAALSVEASVAARASHGGTAPVEVRKRVAEARAALARDGDRT</sequence>
<dbReference type="InterPro" id="IPR000362">
    <property type="entry name" value="Fumarate_lyase_fam"/>
</dbReference>
<dbReference type="InterPro" id="IPR024083">
    <property type="entry name" value="Fumarase/histidase_N"/>
</dbReference>
<feature type="domain" description="Fumarate lyase N-terminal" evidence="7">
    <location>
        <begin position="4"/>
        <end position="298"/>
    </location>
</feature>
<dbReference type="SUPFAM" id="SSF48557">
    <property type="entry name" value="L-aspartase-like"/>
    <property type="match status" value="1"/>
</dbReference>
<dbReference type="InterPro" id="IPR020557">
    <property type="entry name" value="Fumarate_lyase_CS"/>
</dbReference>
<comment type="similarity">
    <text evidence="6">Belongs to the lyase 1 family. Argininosuccinate lyase subfamily.</text>
</comment>
<evidence type="ECO:0000256" key="5">
    <source>
        <dbReference type="ARBA" id="ARBA00023239"/>
    </source>
</evidence>
<dbReference type="Gene3D" id="1.20.200.10">
    <property type="entry name" value="Fumarase/aspartase (Central domain)"/>
    <property type="match status" value="1"/>
</dbReference>
<organism evidence="9 10">
    <name type="scientific">Novosphingobium tardum</name>
    <dbReference type="NCBI Taxonomy" id="1538021"/>
    <lineage>
        <taxon>Bacteria</taxon>
        <taxon>Pseudomonadati</taxon>
        <taxon>Pseudomonadota</taxon>
        <taxon>Alphaproteobacteria</taxon>
        <taxon>Sphingomonadales</taxon>
        <taxon>Sphingomonadaceae</taxon>
        <taxon>Novosphingobium</taxon>
    </lineage>
</organism>
<keyword evidence="6" id="KW-0963">Cytoplasm</keyword>
<comment type="catalytic activity">
    <reaction evidence="1 6">
        <text>2-(N(omega)-L-arginino)succinate = fumarate + L-arginine</text>
        <dbReference type="Rhea" id="RHEA:24020"/>
        <dbReference type="ChEBI" id="CHEBI:29806"/>
        <dbReference type="ChEBI" id="CHEBI:32682"/>
        <dbReference type="ChEBI" id="CHEBI:57472"/>
        <dbReference type="EC" id="4.3.2.1"/>
    </reaction>
</comment>
<dbReference type="EC" id="4.3.2.1" evidence="3 6"/>
<gene>
    <name evidence="6 9" type="primary">argH</name>
    <name evidence="9" type="ORF">ACFO0A_04850</name>
</gene>
<evidence type="ECO:0000256" key="3">
    <source>
        <dbReference type="ARBA" id="ARBA00012338"/>
    </source>
</evidence>
<feature type="domain" description="Argininosuccinate lyase C-terminal" evidence="8">
    <location>
        <begin position="361"/>
        <end position="430"/>
    </location>
</feature>
<dbReference type="InterPro" id="IPR022761">
    <property type="entry name" value="Fumarate_lyase_N"/>
</dbReference>
<dbReference type="NCBIfam" id="TIGR00838">
    <property type="entry name" value="argH"/>
    <property type="match status" value="1"/>
</dbReference>
<dbReference type="Pfam" id="PF00206">
    <property type="entry name" value="Lyase_1"/>
    <property type="match status" value="1"/>
</dbReference>
<keyword evidence="4 6" id="KW-0055">Arginine biosynthesis</keyword>
<evidence type="ECO:0000259" key="7">
    <source>
        <dbReference type="Pfam" id="PF00206"/>
    </source>
</evidence>
<dbReference type="Pfam" id="PF14698">
    <property type="entry name" value="ASL_C2"/>
    <property type="match status" value="1"/>
</dbReference>
<dbReference type="PANTHER" id="PTHR43814">
    <property type="entry name" value="ARGININOSUCCINATE LYASE"/>
    <property type="match status" value="1"/>
</dbReference>
<comment type="caution">
    <text evidence="9">The sequence shown here is derived from an EMBL/GenBank/DDBJ whole genome shotgun (WGS) entry which is preliminary data.</text>
</comment>